<feature type="region of interest" description="Disordered" evidence="1">
    <location>
        <begin position="1"/>
        <end position="68"/>
    </location>
</feature>
<comment type="caution">
    <text evidence="2">The sequence shown here is derived from an EMBL/GenBank/DDBJ whole genome shotgun (WGS) entry which is preliminary data.</text>
</comment>
<feature type="region of interest" description="Disordered" evidence="1">
    <location>
        <begin position="248"/>
        <end position="278"/>
    </location>
</feature>
<organism evidence="2 3">
    <name type="scientific">Polarella glacialis</name>
    <name type="common">Dinoflagellate</name>
    <dbReference type="NCBI Taxonomy" id="89957"/>
    <lineage>
        <taxon>Eukaryota</taxon>
        <taxon>Sar</taxon>
        <taxon>Alveolata</taxon>
        <taxon>Dinophyceae</taxon>
        <taxon>Suessiales</taxon>
        <taxon>Suessiaceae</taxon>
        <taxon>Polarella</taxon>
    </lineage>
</organism>
<sequence>MAEPAVSSPWNAELKRQSWAARPCSQSPEAMTISPSLSPEQWHSVLGESDMKDSHRRRRSSCGGALGDDSRVRMKLGFEHAMDRYSSLRLGATDMGGQPKDSSDVFSWGRDRLAESAGLNNKDGLPGGILGLGNLGLRALAGVPSPTRGGGSPAKATAQQRNRRASTGSSDFDAPGEAWGWQGIGAHARLGLVSGSSSSARHDLSTSPVPKFSASLSGDASRRRSSLLSGGHAPLCESERVASLAGTAAVGTDRGSSLRSASSGFSASSSWDTSVDRR</sequence>
<feature type="region of interest" description="Disordered" evidence="1">
    <location>
        <begin position="196"/>
        <end position="232"/>
    </location>
</feature>
<evidence type="ECO:0000313" key="2">
    <source>
        <dbReference type="EMBL" id="CAE8644667.1"/>
    </source>
</evidence>
<dbReference type="AlphaFoldDB" id="A0A813I1D5"/>
<evidence type="ECO:0000256" key="1">
    <source>
        <dbReference type="SAM" id="MobiDB-lite"/>
    </source>
</evidence>
<name>A0A813I1D5_POLGL</name>
<proteinExistence type="predicted"/>
<gene>
    <name evidence="2" type="ORF">PGLA2088_LOCUS3253</name>
</gene>
<feature type="region of interest" description="Disordered" evidence="1">
    <location>
        <begin position="143"/>
        <end position="176"/>
    </location>
</feature>
<feature type="compositionally biased region" description="Polar residues" evidence="1">
    <location>
        <begin position="157"/>
        <end position="170"/>
    </location>
</feature>
<evidence type="ECO:0000313" key="3">
    <source>
        <dbReference type="Proteomes" id="UP000626109"/>
    </source>
</evidence>
<feature type="compositionally biased region" description="Low complexity" evidence="1">
    <location>
        <begin position="254"/>
        <end position="270"/>
    </location>
</feature>
<dbReference type="Proteomes" id="UP000626109">
    <property type="component" value="Unassembled WGS sequence"/>
</dbReference>
<protein>
    <submittedName>
        <fullName evidence="2">Uncharacterized protein</fullName>
    </submittedName>
</protein>
<reference evidence="2" key="1">
    <citation type="submission" date="2021-02" db="EMBL/GenBank/DDBJ databases">
        <authorList>
            <person name="Dougan E. K."/>
            <person name="Rhodes N."/>
            <person name="Thang M."/>
            <person name="Chan C."/>
        </authorList>
    </citation>
    <scope>NUCLEOTIDE SEQUENCE</scope>
</reference>
<accession>A0A813I1D5</accession>
<feature type="compositionally biased region" description="Polar residues" evidence="1">
    <location>
        <begin position="24"/>
        <end position="41"/>
    </location>
</feature>
<dbReference type="EMBL" id="CAJNNW010002819">
    <property type="protein sequence ID" value="CAE8644667.1"/>
    <property type="molecule type" value="Genomic_DNA"/>
</dbReference>
<feature type="non-terminal residue" evidence="2">
    <location>
        <position position="1"/>
    </location>
</feature>